<name>A0A7Y0SQI3_VIBPH</name>
<reference evidence="1 2" key="1">
    <citation type="submission" date="2020-04" db="EMBL/GenBank/DDBJ databases">
        <title>Whole-genome sequencing of Vibrio spp. from China reveals different genetic environments of blaCTX-M-14 among diverse lineages.</title>
        <authorList>
            <person name="Zheng Z."/>
            <person name="Ye L."/>
            <person name="Chen S."/>
        </authorList>
    </citation>
    <scope>NUCLEOTIDE SEQUENCE [LARGE SCALE GENOMIC DNA]</scope>
    <source>
        <strain evidence="1 2">Vb0551</strain>
    </source>
</reference>
<organism evidence="1 2">
    <name type="scientific">Vibrio parahaemolyticus</name>
    <dbReference type="NCBI Taxonomy" id="670"/>
    <lineage>
        <taxon>Bacteria</taxon>
        <taxon>Pseudomonadati</taxon>
        <taxon>Pseudomonadota</taxon>
        <taxon>Gammaproteobacteria</taxon>
        <taxon>Vibrionales</taxon>
        <taxon>Vibrionaceae</taxon>
        <taxon>Vibrio</taxon>
    </lineage>
</organism>
<dbReference type="Proteomes" id="UP000518904">
    <property type="component" value="Unassembled WGS sequence"/>
</dbReference>
<proteinExistence type="predicted"/>
<accession>A0A7Y0SQI3</accession>
<dbReference type="EMBL" id="JABCLB010002824">
    <property type="protein sequence ID" value="NMU87811.1"/>
    <property type="molecule type" value="Genomic_DNA"/>
</dbReference>
<protein>
    <submittedName>
        <fullName evidence="1">Uncharacterized protein</fullName>
    </submittedName>
</protein>
<evidence type="ECO:0000313" key="1">
    <source>
        <dbReference type="EMBL" id="NMU87811.1"/>
    </source>
</evidence>
<sequence length="87" mass="10139">MELVILAIARFRSDQKEAMSKNFVNLAQRLTENGHHVVAVSPTGFCSHIKVEQHTFRDESRYESLFEGLMNLIYLCRELNRLLEQTN</sequence>
<comment type="caution">
    <text evidence="1">The sequence shown here is derived from an EMBL/GenBank/DDBJ whole genome shotgun (WGS) entry which is preliminary data.</text>
</comment>
<dbReference type="AlphaFoldDB" id="A0A7Y0SQI3"/>
<gene>
    <name evidence="1" type="ORF">HKB16_33735</name>
</gene>
<evidence type="ECO:0000313" key="2">
    <source>
        <dbReference type="Proteomes" id="UP000518904"/>
    </source>
</evidence>
<feature type="non-terminal residue" evidence="1">
    <location>
        <position position="87"/>
    </location>
</feature>